<dbReference type="Proteomes" id="UP001183604">
    <property type="component" value="Unassembled WGS sequence"/>
</dbReference>
<keyword evidence="1" id="KW-0732">Signal</keyword>
<evidence type="ECO:0000256" key="1">
    <source>
        <dbReference type="SAM" id="SignalP"/>
    </source>
</evidence>
<evidence type="ECO:0000313" key="2">
    <source>
        <dbReference type="EMBL" id="MDA1386679.1"/>
    </source>
</evidence>
<evidence type="ECO:0000313" key="5">
    <source>
        <dbReference type="Proteomes" id="UP001183604"/>
    </source>
</evidence>
<sequence>MKSQVAVPRRSRLAALTVALATGLGAIAAPPQVAQAANYEDLITGNVVTINETVSDAGFVHPGVGLTAEDLRTAQEMVRTGQEPWASYFEAMADTGFAATGYRASNSKSATEPDKALTRDYNQGGLRSRQRNDSFGSLTQALMWVMTGDEVYRRNAIQSLRVWADMNPDGYAYFPDAHIHTGHPLYQHLMAAEIIRATEPLADDTPGTYNGYDVVWSETDDANLLGNYANPVVEVFNFSNKKWMNQHNFGLFGRIATAIYADDAEGYAKGVEWTTVNSTYDGYDNGAIAPQIPLIEADDPANPYGYDFVQVREMGRDQAHGECNIDNFTGLARMLEVQGTKVDPEAGTVSTDSNAVSAYDFLDQRILQGANQFFGFMLGSRIPWVDERGEGWNGSVSEAYRGRLFNPVNELYYEYKYERGVDVESEAPWVAELSNRMDGPYFYGGTTVANFWAAGDKNPEYWVAFPEELAGTAPKPLAENAALTFEKAGLLLDDGTEFVTEDGETFARASLSDAGTTSVLSRVMWGGQTLLGLKYRSDGPASLEVLQKEDPSGINPDEYDFDPIVPSMEMPDTGGEWRYLAYPAGGQNVQFYRLKGAEGTTVDMHSVILTGATDLTAPQFAQADDRFYFTERNEKSIDLSAGDTGGNVAYRAAGLPEGASLDAATGELTWKPAKGQSGRYEVQIIADDGQTVAARTFELVASKNRENTIEAVLADGTQSFAVYTTVTHEPFLAALHEAKNVPEDAPQEEFEAALTELLAAVEALRLLNPHLEDGTLDFSGGVVTPTVITPAAVDTIAAPESSGGGLPNLLVGSFVLDFGPQYRVAADSFSFLAGFNFGNRMEGTNVYGSNDGVTWDLLTERDTENTNEWDTIGVVAEHKGQQYRYLKLQVDNPGIATDPAYPGLWGFTRLRIDGVRSEVKGDIDTVSVSSSDALSSRVTEGDNVQVAFSSPKAISDVSVSVGGQELAATSEDGLSWTATGTLGELAGGERLDVVIDHTTAKGQIAETIHGSTDGTYLYGADESNLIDMSIPAVVNASGETDATKAAQAAQMLDAKATTQSSVAAVDGQFHLVWDFGEGSTYRLDRIDYLAAQNNNGMIRMPDLVFQGSDDLEHWTTIAEQPFKTMAWQNLDATDTGSYRYLRVSNSTYIDIAELRVFGSLDLDIEPILERADAVDLSQYTRESRILFPREVAAIRAALTEEGADETALALRLLDAWDLLDPLLTEAPATIDQSWVAASTATADGATSAAANGWRMFDGNTATYTDTTTKSCTNTVLPSDGTAFAIEAVKYHPRIGAVSRATGMLIQGSNDGGTTWTTFANTGTPVAGWNTITLTEPVSYEAVRISGGGGYCNVAELQFIVKVIDKTGLEVLLDDAAALSEGDWTAESWTAMVSARDAAQTAADDKGATQEEVDTAAGALAEAVTALVES</sequence>
<gene>
    <name evidence="3" type="ORF">J2S69_004466</name>
    <name evidence="2" type="ORF">O2L01_16900</name>
</gene>
<dbReference type="GO" id="GO:0016020">
    <property type="term" value="C:membrane"/>
    <property type="evidence" value="ECO:0007669"/>
    <property type="project" value="InterPro"/>
</dbReference>
<dbReference type="InterPro" id="IPR015919">
    <property type="entry name" value="Cadherin-like_sf"/>
</dbReference>
<dbReference type="SUPFAM" id="SSF49785">
    <property type="entry name" value="Galactose-binding domain-like"/>
    <property type="match status" value="2"/>
</dbReference>
<dbReference type="SUPFAM" id="SSF48230">
    <property type="entry name" value="Chondroitin AC/alginate lyase"/>
    <property type="match status" value="1"/>
</dbReference>
<dbReference type="RefSeq" id="WP_270123156.1">
    <property type="nucleotide sequence ID" value="NZ_BAAAOM010000001.1"/>
</dbReference>
<dbReference type="GO" id="GO:0005509">
    <property type="term" value="F:calcium ion binding"/>
    <property type="evidence" value="ECO:0007669"/>
    <property type="project" value="InterPro"/>
</dbReference>
<dbReference type="InterPro" id="IPR013783">
    <property type="entry name" value="Ig-like_fold"/>
</dbReference>
<dbReference type="EMBL" id="JAPZVQ010000010">
    <property type="protein sequence ID" value="MDA1386679.1"/>
    <property type="molecule type" value="Genomic_DNA"/>
</dbReference>
<accession>A0A9X3PJS0</accession>
<dbReference type="InterPro" id="IPR008929">
    <property type="entry name" value="Chondroitin_lyas"/>
</dbReference>
<evidence type="ECO:0000313" key="3">
    <source>
        <dbReference type="EMBL" id="MDR7340747.1"/>
    </source>
</evidence>
<proteinExistence type="predicted"/>
<dbReference type="SUPFAM" id="SSF49313">
    <property type="entry name" value="Cadherin-like"/>
    <property type="match status" value="1"/>
</dbReference>
<reference evidence="3 5" key="2">
    <citation type="submission" date="2023-07" db="EMBL/GenBank/DDBJ databases">
        <title>Sequencing the genomes of 1000 actinobacteria strains.</title>
        <authorList>
            <person name="Klenk H.-P."/>
        </authorList>
    </citation>
    <scope>NUCLEOTIDE SEQUENCE [LARGE SCALE GENOMIC DNA]</scope>
    <source>
        <strain evidence="3 5">DSM 44724</strain>
    </source>
</reference>
<protein>
    <submittedName>
        <fullName evidence="2">Ig domain-containing protein</fullName>
    </submittedName>
</protein>
<reference evidence="2" key="1">
    <citation type="submission" date="2022-12" db="EMBL/GenBank/DDBJ databases">
        <title>Gycomyces niveus sp.nov., a novel actinomycete isolated from soil in Shouguang.</title>
        <authorList>
            <person name="Yang X."/>
        </authorList>
    </citation>
    <scope>NUCLEOTIDE SEQUENCE</scope>
    <source>
        <strain evidence="2">DSM 44724</strain>
    </source>
</reference>
<name>A0A9X3PJS0_9ACTN</name>
<dbReference type="EMBL" id="JAVDYD010000001">
    <property type="protein sequence ID" value="MDR7340747.1"/>
    <property type="molecule type" value="Genomic_DNA"/>
</dbReference>
<evidence type="ECO:0000313" key="4">
    <source>
        <dbReference type="Proteomes" id="UP001145799"/>
    </source>
</evidence>
<dbReference type="PROSITE" id="PS51318">
    <property type="entry name" value="TAT"/>
    <property type="match status" value="1"/>
</dbReference>
<organism evidence="2 4">
    <name type="scientific">Glycomyces lechevalierae</name>
    <dbReference type="NCBI Taxonomy" id="256034"/>
    <lineage>
        <taxon>Bacteria</taxon>
        <taxon>Bacillati</taxon>
        <taxon>Actinomycetota</taxon>
        <taxon>Actinomycetes</taxon>
        <taxon>Glycomycetales</taxon>
        <taxon>Glycomycetaceae</taxon>
        <taxon>Glycomyces</taxon>
    </lineage>
</organism>
<dbReference type="Proteomes" id="UP001145799">
    <property type="component" value="Unassembled WGS sequence"/>
</dbReference>
<dbReference type="Gene3D" id="2.60.40.10">
    <property type="entry name" value="Immunoglobulins"/>
    <property type="match status" value="1"/>
</dbReference>
<dbReference type="GO" id="GO:0005975">
    <property type="term" value="P:carbohydrate metabolic process"/>
    <property type="evidence" value="ECO:0007669"/>
    <property type="project" value="UniProtKB-ARBA"/>
</dbReference>
<feature type="chain" id="PRO_5040780017" evidence="1">
    <location>
        <begin position="29"/>
        <end position="1429"/>
    </location>
</feature>
<comment type="caution">
    <text evidence="2">The sequence shown here is derived from an EMBL/GenBank/DDBJ whole genome shotgun (WGS) entry which is preliminary data.</text>
</comment>
<dbReference type="Gene3D" id="2.60.120.260">
    <property type="entry name" value="Galactose-binding domain-like"/>
    <property type="match status" value="3"/>
</dbReference>
<keyword evidence="5" id="KW-1185">Reference proteome</keyword>
<dbReference type="InterPro" id="IPR006311">
    <property type="entry name" value="TAT_signal"/>
</dbReference>
<dbReference type="InterPro" id="IPR008979">
    <property type="entry name" value="Galactose-bd-like_sf"/>
</dbReference>
<feature type="signal peptide" evidence="1">
    <location>
        <begin position="1"/>
        <end position="28"/>
    </location>
</feature>
<dbReference type="Gene3D" id="1.50.10.100">
    <property type="entry name" value="Chondroitin AC/alginate lyase"/>
    <property type="match status" value="1"/>
</dbReference>
<dbReference type="Gene3D" id="1.20.1270.90">
    <property type="entry name" value="AF1782-like"/>
    <property type="match status" value="1"/>
</dbReference>
<dbReference type="Pfam" id="PF05345">
    <property type="entry name" value="He_PIG"/>
    <property type="match status" value="1"/>
</dbReference>